<dbReference type="SMART" id="SM00382">
    <property type="entry name" value="AAA"/>
    <property type="match status" value="1"/>
</dbReference>
<proteinExistence type="inferred from homology"/>
<dbReference type="SUPFAM" id="SSF52540">
    <property type="entry name" value="P-loop containing nucleoside triphosphate hydrolases"/>
    <property type="match status" value="1"/>
</dbReference>
<evidence type="ECO:0000256" key="3">
    <source>
        <dbReference type="ARBA" id="ARBA00022741"/>
    </source>
</evidence>
<dbReference type="InterPro" id="IPR027417">
    <property type="entry name" value="P-loop_NTPase"/>
</dbReference>
<comment type="similarity">
    <text evidence="1">Belongs to the ABC transporter superfamily.</text>
</comment>
<dbReference type="InterPro" id="IPR003439">
    <property type="entry name" value="ABC_transporter-like_ATP-bd"/>
</dbReference>
<dbReference type="GO" id="GO:0055085">
    <property type="term" value="P:transmembrane transport"/>
    <property type="evidence" value="ECO:0007669"/>
    <property type="project" value="UniProtKB-ARBA"/>
</dbReference>
<sequence length="331" mass="35715">MPRLMTIPGSVPSPGSRPDGCRFAPRCPYAVAACTSSPVSLRTTDESGTHRVRCDRADEITLVTDDMTGRPAAGAETVQPGDLLVKMRGVRKNFQDKVAVDGVDVDVYAGESVGLVGESGSGKTTLARMMVGLTRPSAGSVRVGGVELAAKRVSRQQWAMVRGLVQMAFQDPMSTLNPTRTIGSTLREGLRLAGADDLETATSELLERVGLPAGYARRWPGQLSGGERQRVAIARALSRNPRIVVCDEVVSALDVSVQAHILNLLRELQADLGLTYVFITHDLAVVRQITDRVYVLNHGKVVESGPTPDVLDRPQHDYTKRLIASIPRVEQ</sequence>
<dbReference type="STRING" id="1111738.GCA_000427905_01894"/>
<dbReference type="Gene3D" id="3.40.50.300">
    <property type="entry name" value="P-loop containing nucleotide triphosphate hydrolases"/>
    <property type="match status" value="1"/>
</dbReference>
<evidence type="ECO:0000256" key="4">
    <source>
        <dbReference type="ARBA" id="ARBA00022840"/>
    </source>
</evidence>
<dbReference type="PROSITE" id="PS00211">
    <property type="entry name" value="ABC_TRANSPORTER_1"/>
    <property type="match status" value="1"/>
</dbReference>
<dbReference type="CDD" id="cd03257">
    <property type="entry name" value="ABC_NikE_OppD_transporters"/>
    <property type="match status" value="1"/>
</dbReference>
<gene>
    <name evidence="6" type="ORF">DIU77_08505</name>
</gene>
<dbReference type="InterPro" id="IPR013563">
    <property type="entry name" value="Oligopep_ABC_C"/>
</dbReference>
<name>A0A2W4JFI5_9PSEU</name>
<dbReference type="InterPro" id="IPR050319">
    <property type="entry name" value="ABC_transp_ATP-bind"/>
</dbReference>
<reference evidence="6" key="1">
    <citation type="submission" date="2018-05" db="EMBL/GenBank/DDBJ databases">
        <authorList>
            <person name="Lanie J.A."/>
            <person name="Ng W.-L."/>
            <person name="Kazmierczak K.M."/>
            <person name="Andrzejewski T.M."/>
            <person name="Davidsen T.M."/>
            <person name="Wayne K.J."/>
            <person name="Tettelin H."/>
            <person name="Glass J.I."/>
            <person name="Rusch D."/>
            <person name="Podicherti R."/>
            <person name="Tsui H.-C.T."/>
            <person name="Winkler M.E."/>
        </authorList>
    </citation>
    <scope>NUCLEOTIDE SEQUENCE</scope>
    <source>
        <strain evidence="6">ZC4RG45</strain>
    </source>
</reference>
<dbReference type="InterPro" id="IPR003593">
    <property type="entry name" value="AAA+_ATPase"/>
</dbReference>
<dbReference type="Pfam" id="PF00005">
    <property type="entry name" value="ABC_tran"/>
    <property type="match status" value="1"/>
</dbReference>
<dbReference type="PANTHER" id="PTHR43776">
    <property type="entry name" value="TRANSPORT ATP-BINDING PROTEIN"/>
    <property type="match status" value="1"/>
</dbReference>
<comment type="caution">
    <text evidence="6">The sequence shown here is derived from an EMBL/GenBank/DDBJ whole genome shotgun (WGS) entry which is preliminary data.</text>
</comment>
<keyword evidence="2" id="KW-0813">Transport</keyword>
<protein>
    <recommendedName>
        <fullName evidence="5">ABC transporter domain-containing protein</fullName>
    </recommendedName>
</protein>
<organism evidence="6">
    <name type="scientific">Thermocrispum agreste</name>
    <dbReference type="NCBI Taxonomy" id="37925"/>
    <lineage>
        <taxon>Bacteria</taxon>
        <taxon>Bacillati</taxon>
        <taxon>Actinomycetota</taxon>
        <taxon>Actinomycetes</taxon>
        <taxon>Pseudonocardiales</taxon>
        <taxon>Pseudonocardiaceae</taxon>
        <taxon>Thermocrispum</taxon>
    </lineage>
</organism>
<accession>A0A2W4JFI5</accession>
<evidence type="ECO:0000259" key="5">
    <source>
        <dbReference type="PROSITE" id="PS50893"/>
    </source>
</evidence>
<dbReference type="GO" id="GO:0005524">
    <property type="term" value="F:ATP binding"/>
    <property type="evidence" value="ECO:0007669"/>
    <property type="project" value="UniProtKB-KW"/>
</dbReference>
<dbReference type="Pfam" id="PF08352">
    <property type="entry name" value="oligo_HPY"/>
    <property type="match status" value="2"/>
</dbReference>
<feature type="domain" description="ABC transporter" evidence="5">
    <location>
        <begin position="85"/>
        <end position="323"/>
    </location>
</feature>
<dbReference type="AlphaFoldDB" id="A0A2W4JFI5"/>
<dbReference type="GO" id="GO:0016887">
    <property type="term" value="F:ATP hydrolysis activity"/>
    <property type="evidence" value="ECO:0007669"/>
    <property type="project" value="InterPro"/>
</dbReference>
<dbReference type="NCBIfam" id="TIGR01727">
    <property type="entry name" value="oligo_HPY"/>
    <property type="match status" value="1"/>
</dbReference>
<dbReference type="InterPro" id="IPR017871">
    <property type="entry name" value="ABC_transporter-like_CS"/>
</dbReference>
<evidence type="ECO:0000256" key="1">
    <source>
        <dbReference type="ARBA" id="ARBA00005417"/>
    </source>
</evidence>
<dbReference type="PANTHER" id="PTHR43776:SF7">
    <property type="entry name" value="D,D-DIPEPTIDE TRANSPORT ATP-BINDING PROTEIN DDPF-RELATED"/>
    <property type="match status" value="1"/>
</dbReference>
<keyword evidence="4" id="KW-0067">ATP-binding</keyword>
<dbReference type="PROSITE" id="PS50893">
    <property type="entry name" value="ABC_TRANSPORTER_2"/>
    <property type="match status" value="1"/>
</dbReference>
<keyword evidence="3" id="KW-0547">Nucleotide-binding</keyword>
<dbReference type="GO" id="GO:0015833">
    <property type="term" value="P:peptide transport"/>
    <property type="evidence" value="ECO:0007669"/>
    <property type="project" value="InterPro"/>
</dbReference>
<evidence type="ECO:0000256" key="2">
    <source>
        <dbReference type="ARBA" id="ARBA00022448"/>
    </source>
</evidence>
<evidence type="ECO:0000313" key="6">
    <source>
        <dbReference type="EMBL" id="PZM98022.1"/>
    </source>
</evidence>
<dbReference type="EMBL" id="QGUI01000274">
    <property type="protein sequence ID" value="PZM98022.1"/>
    <property type="molecule type" value="Genomic_DNA"/>
</dbReference>